<accession>A0ABR2HA78</accession>
<evidence type="ECO:0000313" key="4">
    <source>
        <dbReference type="EMBL" id="KAK8834881.1"/>
    </source>
</evidence>
<reference evidence="5 6" key="1">
    <citation type="submission" date="2024-04" db="EMBL/GenBank/DDBJ databases">
        <title>Tritrichomonas musculus Genome.</title>
        <authorList>
            <person name="Alves-Ferreira E."/>
            <person name="Grigg M."/>
            <person name="Lorenzi H."/>
            <person name="Galac M."/>
        </authorList>
    </citation>
    <scope>NUCLEOTIDE SEQUENCE [LARGE SCALE GENOMIC DNA]</scope>
    <source>
        <strain evidence="5 6">EAF2021</strain>
    </source>
</reference>
<feature type="region of interest" description="Disordered" evidence="1">
    <location>
        <begin position="285"/>
        <end position="321"/>
    </location>
</feature>
<evidence type="ECO:0000313" key="5">
    <source>
        <dbReference type="EMBL" id="KAK8843092.1"/>
    </source>
</evidence>
<dbReference type="Proteomes" id="UP001470230">
    <property type="component" value="Unassembled WGS sequence"/>
</dbReference>
<evidence type="ECO:0000256" key="2">
    <source>
        <dbReference type="SAM" id="Phobius"/>
    </source>
</evidence>
<feature type="compositionally biased region" description="Low complexity" evidence="1">
    <location>
        <begin position="451"/>
        <end position="462"/>
    </location>
</feature>
<feature type="region of interest" description="Disordered" evidence="1">
    <location>
        <begin position="336"/>
        <end position="360"/>
    </location>
</feature>
<feature type="chain" id="PRO_5045031633" evidence="3">
    <location>
        <begin position="17"/>
        <end position="730"/>
    </location>
</feature>
<feature type="compositionally biased region" description="Pro residues" evidence="1">
    <location>
        <begin position="463"/>
        <end position="486"/>
    </location>
</feature>
<feature type="transmembrane region" description="Helical" evidence="2">
    <location>
        <begin position="624"/>
        <end position="647"/>
    </location>
</feature>
<feature type="compositionally biased region" description="Polar residues" evidence="1">
    <location>
        <begin position="376"/>
        <end position="426"/>
    </location>
</feature>
<organism evidence="5 6">
    <name type="scientific">Tritrichomonas musculus</name>
    <dbReference type="NCBI Taxonomy" id="1915356"/>
    <lineage>
        <taxon>Eukaryota</taxon>
        <taxon>Metamonada</taxon>
        <taxon>Parabasalia</taxon>
        <taxon>Tritrichomonadida</taxon>
        <taxon>Tritrichomonadidae</taxon>
        <taxon>Tritrichomonas</taxon>
    </lineage>
</organism>
<proteinExistence type="predicted"/>
<evidence type="ECO:0000256" key="3">
    <source>
        <dbReference type="SAM" id="SignalP"/>
    </source>
</evidence>
<evidence type="ECO:0000313" key="6">
    <source>
        <dbReference type="Proteomes" id="UP001470230"/>
    </source>
</evidence>
<name>A0ABR2HA78_9EUKA</name>
<keyword evidence="2" id="KW-0472">Membrane</keyword>
<feature type="compositionally biased region" description="Polar residues" evidence="1">
    <location>
        <begin position="341"/>
        <end position="360"/>
    </location>
</feature>
<keyword evidence="6" id="KW-1185">Reference proteome</keyword>
<dbReference type="EMBL" id="JAPFFF010000278">
    <property type="protein sequence ID" value="KAK8834881.1"/>
    <property type="molecule type" value="Genomic_DNA"/>
</dbReference>
<comment type="caution">
    <text evidence="5">The sequence shown here is derived from an EMBL/GenBank/DDBJ whole genome shotgun (WGS) entry which is preliminary data.</text>
</comment>
<keyword evidence="3" id="KW-0732">Signal</keyword>
<feature type="compositionally biased region" description="Basic and acidic residues" evidence="1">
    <location>
        <begin position="285"/>
        <end position="303"/>
    </location>
</feature>
<feature type="signal peptide" evidence="3">
    <location>
        <begin position="1"/>
        <end position="16"/>
    </location>
</feature>
<keyword evidence="2" id="KW-1133">Transmembrane helix</keyword>
<protein>
    <submittedName>
        <fullName evidence="5">Uncharacterized protein</fullName>
    </submittedName>
</protein>
<keyword evidence="2" id="KW-0812">Transmembrane</keyword>
<feature type="region of interest" description="Disordered" evidence="1">
    <location>
        <begin position="376"/>
        <end position="493"/>
    </location>
</feature>
<sequence length="730" mass="83204">MFLLIATLCILKSTIPFQFNITTEATNSYFHKANDNIFFQIPLPRLAFLVHSTNNLIISVNVNDVKKDGRSNNSDCNNIKHMGFVGPYSKSFGVFFGDNTGSISIRCNNDTLLSFSTIFIPPECDVVHISSTPNELLDMYSRSLINKNAGRDTLEPNKTICVWHTTIETVNTSIETNNVNESNVLSLDYISPTYNFQHNINSDDCNQSAYDEDYEDKYQHPVPPTDFEKNGSLYNSEQLSEKKINNFINNNSADIHNRKLNDDNYQEDDCYNYKYPKYRNLNEDKEYNLDGNKDGNHDDGKDKGHNKRPPPFDGGNRRPKHHERFECSNYFHYGWSEPKNDTNTPNHNETTATDIFESSYQPTESVIISQLEQTETIESTETNLEPIESIQTNSFLPPTKTEISLSPTETQSNPTESNTPSISIPTKLSPPPHSFSHGWSHQPRPPRTIRPSKSPKPTNTTPTPRPTKSPKPTNKPPPRPPFNPHPPDFDFIGNKNVRARTSSSTLMTDNLHSGNTFIFLRINQDIPNDASVIIKTINASFLNQVNANRTGSHFHSTIFPSQKPQFLIDEIHFPGFPGKGDWMPPRPDFDPDDDFGDSDHGRPNKSKFYIFGHEQVYSKFKAIIILQFVVCFVCLVIIIFCVIYVLNRKKYNEFKKRQFQMVLKEQREIELGMKKAPHIPQANNPLPQASIFVERASIINNQSFGVMSDTHDDDNNNKWTIDEISDVSSN</sequence>
<evidence type="ECO:0000256" key="1">
    <source>
        <dbReference type="SAM" id="MobiDB-lite"/>
    </source>
</evidence>
<gene>
    <name evidence="4" type="ORF">M9Y10_021012</name>
    <name evidence="5" type="ORF">M9Y10_025283</name>
</gene>
<dbReference type="EMBL" id="JAPFFF010000036">
    <property type="protein sequence ID" value="KAK8843092.1"/>
    <property type="molecule type" value="Genomic_DNA"/>
</dbReference>